<dbReference type="Gene3D" id="2.60.40.3050">
    <property type="match status" value="12"/>
</dbReference>
<dbReference type="NCBIfam" id="TIGR03786">
    <property type="entry name" value="strep_pil_rpt"/>
    <property type="match status" value="7"/>
</dbReference>
<evidence type="ECO:0000313" key="3">
    <source>
        <dbReference type="EMBL" id="BDE94881.1"/>
    </source>
</evidence>
<dbReference type="InterPro" id="IPR022464">
    <property type="entry name" value="Strep_pil_isopept_link"/>
</dbReference>
<dbReference type="InterPro" id="IPR038174">
    <property type="entry name" value="Strep_pil_link_sf"/>
</dbReference>
<feature type="domain" description="VWFA" evidence="2">
    <location>
        <begin position="89"/>
        <end position="387"/>
    </location>
</feature>
<gene>
    <name evidence="3" type="ORF">CE91St30_02140</name>
</gene>
<dbReference type="Pfam" id="PF00092">
    <property type="entry name" value="VWA"/>
    <property type="match status" value="1"/>
</dbReference>
<dbReference type="InterPro" id="IPR002035">
    <property type="entry name" value="VWF_A"/>
</dbReference>
<organism evidence="3 4">
    <name type="scientific">Raoultibacter timonensis</name>
    <dbReference type="NCBI Taxonomy" id="1907662"/>
    <lineage>
        <taxon>Bacteria</taxon>
        <taxon>Bacillati</taxon>
        <taxon>Actinomycetota</taxon>
        <taxon>Coriobacteriia</taxon>
        <taxon>Eggerthellales</taxon>
        <taxon>Eggerthellaceae</taxon>
        <taxon>Raoultibacter</taxon>
    </lineage>
</organism>
<protein>
    <recommendedName>
        <fullName evidence="2">VWFA domain-containing protein</fullName>
    </recommendedName>
</protein>
<evidence type="ECO:0000259" key="2">
    <source>
        <dbReference type="PROSITE" id="PS50234"/>
    </source>
</evidence>
<dbReference type="Pfam" id="PF12892">
    <property type="entry name" value="FctA"/>
    <property type="match status" value="12"/>
</dbReference>
<dbReference type="Proteomes" id="UP001320544">
    <property type="component" value="Chromosome"/>
</dbReference>
<feature type="transmembrane region" description="Helical" evidence="1">
    <location>
        <begin position="2583"/>
        <end position="2603"/>
    </location>
</feature>
<keyword evidence="1" id="KW-0812">Transmembrane</keyword>
<dbReference type="SMART" id="SM00327">
    <property type="entry name" value="VWA"/>
    <property type="match status" value="1"/>
</dbReference>
<dbReference type="SUPFAM" id="SSF53300">
    <property type="entry name" value="vWA-like"/>
    <property type="match status" value="1"/>
</dbReference>
<dbReference type="PROSITE" id="PS50234">
    <property type="entry name" value="VWFA"/>
    <property type="match status" value="1"/>
</dbReference>
<keyword evidence="4" id="KW-1185">Reference proteome</keyword>
<reference evidence="3 4" key="1">
    <citation type="submission" date="2022-01" db="EMBL/GenBank/DDBJ databases">
        <title>Novel bile acid biosynthetic pathways are enriched in the microbiome of centenarians.</title>
        <authorList>
            <person name="Sato Y."/>
            <person name="Atarashi K."/>
            <person name="Plichta R.D."/>
            <person name="Arai Y."/>
            <person name="Sasajima S."/>
            <person name="Kearney M.S."/>
            <person name="Suda W."/>
            <person name="Takeshita K."/>
            <person name="Sasaki T."/>
            <person name="Okamoto S."/>
            <person name="Skelly N.A."/>
            <person name="Okamura Y."/>
            <person name="Vlamakis H."/>
            <person name="Li Y."/>
            <person name="Tanoue T."/>
            <person name="Takei H."/>
            <person name="Nittono H."/>
            <person name="Narushima S."/>
            <person name="Irie J."/>
            <person name="Itoh H."/>
            <person name="Moriya K."/>
            <person name="Sugiura Y."/>
            <person name="Suematsu M."/>
            <person name="Moritoki N."/>
            <person name="Shibata S."/>
            <person name="Littman R.D."/>
            <person name="Fischbach A.M."/>
            <person name="Uwamino Y."/>
            <person name="Inoue T."/>
            <person name="Honda A."/>
            <person name="Hattori M."/>
            <person name="Murai T."/>
            <person name="Xavier J.R."/>
            <person name="Hirose N."/>
            <person name="Honda K."/>
        </authorList>
    </citation>
    <scope>NUCLEOTIDE SEQUENCE [LARGE SCALE GENOMIC DNA]</scope>
    <source>
        <strain evidence="3 4">CE91-St30</strain>
    </source>
</reference>
<evidence type="ECO:0000313" key="4">
    <source>
        <dbReference type="Proteomes" id="UP001320544"/>
    </source>
</evidence>
<proteinExistence type="predicted"/>
<dbReference type="InterPro" id="IPR036465">
    <property type="entry name" value="vWFA_dom_sf"/>
</dbReference>
<dbReference type="InterPro" id="IPR055382">
    <property type="entry name" value="DUF7601"/>
</dbReference>
<dbReference type="Gene3D" id="2.60.40.1140">
    <property type="entry name" value="Collagen-binding surface protein Cna, B-type domain"/>
    <property type="match status" value="1"/>
</dbReference>
<dbReference type="Gene3D" id="3.40.50.410">
    <property type="entry name" value="von Willebrand factor, type A domain"/>
    <property type="match status" value="1"/>
</dbReference>
<evidence type="ECO:0000256" key="1">
    <source>
        <dbReference type="SAM" id="Phobius"/>
    </source>
</evidence>
<dbReference type="Pfam" id="PF24547">
    <property type="entry name" value="DUF7601"/>
    <property type="match status" value="1"/>
</dbReference>
<sequence>MPGLAFADMSAVVADQSTLDTWESHAQNSTENVGRIWTDKTVQTDDITLSGSTSDSIKVDKADGADFLVGLSALSSTSNLTSTSSKPLDIVLVLDTSGSMGDSLSEISYAEDYNPESNFWDSIGDLFGSESGYYIQENGEWVKVKWNALTSQWYTGNLLSPEYKTPKTFPDDPNGVQFYLRIDEKMLALKNSVNHFIDKAAEENAGIEDPANRHRISIVTYATGSETRAGLTDVYGSGVTRLHDIVDGLSANGATYADEGMKSAQTTLNSARENAQKVVLFFTDGEPNHQNGFDNTVAASTVNTSKELKDAGAIVFSVGVFDAADPSDTTQEDFNKYMNAVSSNYPTASASGNNRAFNVTWGDRAEGAECYMAAKSSAELDRIFEEIFEEIKMPGSSPTEVEEGFGGANGGYITFTDTLGDYMEVKGDAMTVVFANRTFNGVRQDDGSFAFSGSVEGNPVYPDADLSNLAVKVTPGENGAGDTVEVKIPAQLIPLRNYTVKTENGSTTFETDEAYPIRVFYSVGLQDGVQDKVNNPDNAMSAYIAANKTEDGTVAFYSNDWNRDAKTAGTTATFTPASTNKFYCFTQNTPLYTDEGCTKRATRNDIEGRQTETVYYKNEFYTQDGTVGTAQTEAIAISVSVFQSQHANNWSADSDGNAFMKAGAPRLNRTNDFIAEKDSNITGTAGRFISPSWNDDQSGIVVSLGNNGKVSVEQGATLEVKKNITAAEGFDASNYTDTDFTFDMAFENVPDGAYKAEVKQNGAVVSDPGFTVAVSDGKAAHAIKPNQVLYIYGLPAGGAYTVTEQPVAGFTQVADQTTGTAGTFAAGEIATAQFVNEYKAAETQLADGTLKVRKGFTGRDWRDGDEFAFTFGATDSAPLPNPATVTVSKNTADHTAAFGAITYTKPGEYRYSITEQRGNLVGVNYSAAQWRVIVRVVDNGDGTMTATPKVEKLTGDDGIELVEPEIADGNTAVFNNIYTIDSNAVLNLEGTKGYTDNSVAEGGQGGNPIDQNKFTFQLKAKGGYVTDGGSDQNLTISAADVPMPLGAEGTTMQQGNVADAFNFPDIIFGPACVGNTYVYEVAEVAGTEESMSYDKTVYTVKVEVTEETEGEGDDAHAHITATPTYSTAEGDADAIAFANSYTPDSATLSGDTAVAGTKTMTGRDMLEGEEFIFRLTPTGNTVAAINNGTVTGITTDGLTSTAAKGGEDGVAVDFNFGNIAFTKVGTYTFTMSENVPAEADKAGGVNYDTHDCTVTVNVTLDKETGALKAAVDYGTNVDAAGNAFTNVYTASMSYGNAGGLAVAKTTQGRPMFAGEFEFTIEGVASDTVSAADANVKLFDKDKRFTNGDSAEGAEWSAAKLSGLTFTQSDAGKTYSYIVDEVLPAQQKPSLTYDQNTYRVDIEVVDDLDGTMHTVTKVHRTANAEGELGTPELVGTYNSDEGQSAKVSFTNVYEPTPAVLEGGTALSVTKKVEGADTDARFDFTLRLTSNNAANVEGLDENGEMTASTSGTLADGSSTPISFGTLTFVEAGEYTFEVTENQGGQGVDGWTYDESTYTITVTVSPRNAQDEYDGALHVNAVSGNNPTFTNSYKAEPVIVGGDDATQHLSVEKTVEGKGTEADFNFTLSKVNPDDAKWNNVEAAEGADKASVTENFGVGDKKTANFGMFTFKAKGIYQFQVVEDEAQGDAPAGWTYDAASKTIAVEVTDNGKGQLVATIDGVAAFTNTYDAEAATGVPAGFQLAKVFEGREWTDDYAFEFTLTPVGDAPMPTDAEGNAVNTVVVNAPTEDDGKTAKFDFGAIEYAAAGTYEYEVNEVAGGNAGIAYATNTAKVEVTVTDLGAGKLVASATVADGTFVNTYDTGEVDFDTVAGGGLEIVKNLTGHAIKAGQFDFKMEGQDQASIDKLGGNREYTTGDAELDGNVATDVVPVSTGLVFEKADAGKTYTYKVSEIDDGAKGYTYDDTVYELRFAVSDGGDGALTVDVYVNGELAATHTGEAASRAASEPVQLAFDNAYEADSATVGGEGEAQIVASKELIGRPMADGEFSFVVTDKNGAEVARGTNAADGTVAFDPIVYTTEKLNSDAASGAATRTEGADGVAVYAYQYIVAEDEASLDGGVAAVEKSFSFTVEVTDDGEGALTAKVSQPEMAFVNAYGASESAAISIKGAKALDAADGLTPPDIAGKFSFTMKGADGAPMPEGSSGDAKTVANDAFGNVDFGEIVYTMENVFGSEAAASEEPTVDEATGEVAEVAEVAPMAAQRTKTFAYEITESGSVAGVVNDAEVKTIEVTVTDNGDGTLDVAKSTAGEATDFTFVNTYSVRPTDPVSPTDPSVEGAVKVTKQLTGRELVEGEFVFELRDEHGTLVSEGVSDAEGNVSLGGITFMAPGTYKFELSEMVPEGDLEGVTYDGTIHLLTATVTDNGDGTMSVAWSASSEEIVFRNSYVAAPASVTLGAAKELEGAELADGQFTFQMLDRDGEVFREARNDEGGAVTFPTVEFTQAGIYTYTIVEVDDGQEGVAYDDARHEVVVTVTDDGEGHLTASVEGAEDMAFCNAYAAPVGPGPKPLPLAGDGDGALVRTGDAAPAAAIAGAALAAAALGVAALAARLRRARRFGGGRDALE</sequence>
<dbReference type="EMBL" id="AP025564">
    <property type="protein sequence ID" value="BDE94881.1"/>
    <property type="molecule type" value="Genomic_DNA"/>
</dbReference>
<accession>A0ABN6MA17</accession>
<name>A0ABN6MA17_9ACTN</name>
<keyword evidence="1" id="KW-1133">Transmembrane helix</keyword>
<keyword evidence="1" id="KW-0472">Membrane</keyword>